<dbReference type="SUPFAM" id="SSF81321">
    <property type="entry name" value="Family A G protein-coupled receptor-like"/>
    <property type="match status" value="1"/>
</dbReference>
<dbReference type="EMBL" id="WNYA01000002">
    <property type="protein sequence ID" value="KAG8589319.1"/>
    <property type="molecule type" value="Genomic_DNA"/>
</dbReference>
<dbReference type="GO" id="GO:0016503">
    <property type="term" value="F:pheromone receptor activity"/>
    <property type="evidence" value="ECO:0007669"/>
    <property type="project" value="InterPro"/>
</dbReference>
<feature type="domain" description="G-protein coupled receptors family 1 profile" evidence="12">
    <location>
        <begin position="22"/>
        <end position="286"/>
    </location>
</feature>
<evidence type="ECO:0000256" key="2">
    <source>
        <dbReference type="ARBA" id="ARBA00010663"/>
    </source>
</evidence>
<evidence type="ECO:0000256" key="5">
    <source>
        <dbReference type="ARBA" id="ARBA00022692"/>
    </source>
</evidence>
<dbReference type="PANTHER" id="PTHR24062">
    <property type="entry name" value="VOMERONASAL TYPE-1 RECEPTOR"/>
    <property type="match status" value="1"/>
</dbReference>
<dbReference type="InterPro" id="IPR004072">
    <property type="entry name" value="Vmron_rcpt_1"/>
</dbReference>
<feature type="transmembrane region" description="Helical" evidence="11">
    <location>
        <begin position="124"/>
        <end position="145"/>
    </location>
</feature>
<feature type="transmembrane region" description="Helical" evidence="11">
    <location>
        <begin position="270"/>
        <end position="288"/>
    </location>
</feature>
<feature type="transmembrane region" description="Helical" evidence="11">
    <location>
        <begin position="232"/>
        <end position="250"/>
    </location>
</feature>
<accession>A0AAV7CX58</accession>
<keyword evidence="7 11" id="KW-0297">G-protein coupled receptor</keyword>
<evidence type="ECO:0000256" key="11">
    <source>
        <dbReference type="RuleBase" id="RU364061"/>
    </source>
</evidence>
<evidence type="ECO:0000259" key="12">
    <source>
        <dbReference type="PROSITE" id="PS50262"/>
    </source>
</evidence>
<evidence type="ECO:0000256" key="8">
    <source>
        <dbReference type="ARBA" id="ARBA00023136"/>
    </source>
</evidence>
<keyword evidence="14" id="KW-1185">Reference proteome</keyword>
<evidence type="ECO:0000256" key="3">
    <source>
        <dbReference type="ARBA" id="ARBA00022475"/>
    </source>
</evidence>
<dbReference type="Gene3D" id="1.20.1070.10">
    <property type="entry name" value="Rhodopsin 7-helix transmembrane proteins"/>
    <property type="match status" value="1"/>
</dbReference>
<dbReference type="FunFam" id="1.20.1070.10:FF:000300">
    <property type="entry name" value="Vomeronasal type-1 receptor"/>
    <property type="match status" value="1"/>
</dbReference>
<dbReference type="GO" id="GO:0019236">
    <property type="term" value="P:response to pheromone"/>
    <property type="evidence" value="ECO:0007669"/>
    <property type="project" value="UniProtKB-KW"/>
</dbReference>
<sequence length="320" mass="36183">MDPRVLFKAAGFLFFMVVGIPGNVFILVQFICLKVIEKKLLPAHFMLVVLALANLIVIFSRVLPQSLEAVGLSNLLNNTECMLIIYSYRVSRAMCIAVTSLLSCHQCIIIAPNSGVWSFLKQKVSQNMSIIVFTTWLIILIMYPYSMSIARAKGNFTTSPFVLHVVFCNIDFLNYFSYILNGAFMASRDFIFVALMTLASSYIVYLLLNHERTIRGIRSSDRKKRNSMEYKASRAVILLVALYVVLFGLDNSMWIYTLTMSNVSPDLNDVRIMLACSYSALSPLIIIATNKKLQQRAKCRNKNRAISWTMQNSSMSDVPP</sequence>
<comment type="similarity">
    <text evidence="2 11">Belongs to the G-protein coupled receptor 1 family.</text>
</comment>
<comment type="subcellular location">
    <subcellularLocation>
        <location evidence="1 11">Cell membrane</location>
        <topology evidence="1 11">Multi-pass membrane protein</topology>
    </subcellularLocation>
</comment>
<keyword evidence="5 11" id="KW-0812">Transmembrane</keyword>
<gene>
    <name evidence="13" type="ORF">GDO81_006349</name>
</gene>
<dbReference type="GO" id="GO:0005886">
    <property type="term" value="C:plasma membrane"/>
    <property type="evidence" value="ECO:0007669"/>
    <property type="project" value="UniProtKB-SubCell"/>
</dbReference>
<feature type="transmembrane region" description="Helical" evidence="11">
    <location>
        <begin position="157"/>
        <end position="178"/>
    </location>
</feature>
<evidence type="ECO:0000256" key="6">
    <source>
        <dbReference type="ARBA" id="ARBA00022989"/>
    </source>
</evidence>
<keyword evidence="4 11" id="KW-0589">Pheromone response</keyword>
<feature type="transmembrane region" description="Helical" evidence="11">
    <location>
        <begin position="190"/>
        <end position="208"/>
    </location>
</feature>
<evidence type="ECO:0000256" key="7">
    <source>
        <dbReference type="ARBA" id="ARBA00023040"/>
    </source>
</evidence>
<dbReference type="Pfam" id="PF03402">
    <property type="entry name" value="V1R"/>
    <property type="match status" value="1"/>
</dbReference>
<proteinExistence type="inferred from homology"/>
<evidence type="ECO:0000256" key="1">
    <source>
        <dbReference type="ARBA" id="ARBA00004651"/>
    </source>
</evidence>
<feature type="transmembrane region" description="Helical" evidence="11">
    <location>
        <begin position="45"/>
        <end position="63"/>
    </location>
</feature>
<dbReference type="PROSITE" id="PS50262">
    <property type="entry name" value="G_PROTEIN_RECEP_F1_2"/>
    <property type="match status" value="1"/>
</dbReference>
<keyword evidence="3 11" id="KW-1003">Cell membrane</keyword>
<keyword evidence="10 11" id="KW-0807">Transducer</keyword>
<evidence type="ECO:0000256" key="9">
    <source>
        <dbReference type="ARBA" id="ARBA00023170"/>
    </source>
</evidence>
<keyword evidence="8 11" id="KW-0472">Membrane</keyword>
<evidence type="ECO:0000256" key="10">
    <source>
        <dbReference type="ARBA" id="ARBA00023224"/>
    </source>
</evidence>
<reference evidence="13" key="1">
    <citation type="thesis" date="2020" institute="ProQuest LLC" country="789 East Eisenhower Parkway, Ann Arbor, MI, USA">
        <title>Comparative Genomics and Chromosome Evolution.</title>
        <authorList>
            <person name="Mudd A.B."/>
        </authorList>
    </citation>
    <scope>NUCLEOTIDE SEQUENCE</scope>
    <source>
        <strain evidence="13">237g6f4</strain>
        <tissue evidence="13">Blood</tissue>
    </source>
</reference>
<evidence type="ECO:0000313" key="14">
    <source>
        <dbReference type="Proteomes" id="UP000824782"/>
    </source>
</evidence>
<evidence type="ECO:0000256" key="4">
    <source>
        <dbReference type="ARBA" id="ARBA00022507"/>
    </source>
</evidence>
<dbReference type="Proteomes" id="UP000824782">
    <property type="component" value="Unassembled WGS sequence"/>
</dbReference>
<dbReference type="AlphaFoldDB" id="A0AAV7CX58"/>
<evidence type="ECO:0000313" key="13">
    <source>
        <dbReference type="EMBL" id="KAG8589319.1"/>
    </source>
</evidence>
<keyword evidence="9 11" id="KW-0675">Receptor</keyword>
<organism evidence="13 14">
    <name type="scientific">Engystomops pustulosus</name>
    <name type="common">Tungara frog</name>
    <name type="synonym">Physalaemus pustulosus</name>
    <dbReference type="NCBI Taxonomy" id="76066"/>
    <lineage>
        <taxon>Eukaryota</taxon>
        <taxon>Metazoa</taxon>
        <taxon>Chordata</taxon>
        <taxon>Craniata</taxon>
        <taxon>Vertebrata</taxon>
        <taxon>Euteleostomi</taxon>
        <taxon>Amphibia</taxon>
        <taxon>Batrachia</taxon>
        <taxon>Anura</taxon>
        <taxon>Neobatrachia</taxon>
        <taxon>Hyloidea</taxon>
        <taxon>Leptodactylidae</taxon>
        <taxon>Leiuperinae</taxon>
        <taxon>Engystomops</taxon>
    </lineage>
</organism>
<comment type="caution">
    <text evidence="13">The sequence shown here is derived from an EMBL/GenBank/DDBJ whole genome shotgun (WGS) entry which is preliminary data.</text>
</comment>
<name>A0AAV7CX58_ENGPU</name>
<feature type="transmembrane region" description="Helical" evidence="11">
    <location>
        <begin position="12"/>
        <end position="33"/>
    </location>
</feature>
<dbReference type="InterPro" id="IPR017452">
    <property type="entry name" value="GPCR_Rhodpsn_7TM"/>
</dbReference>
<keyword evidence="6 11" id="KW-1133">Transmembrane helix</keyword>
<protein>
    <recommendedName>
        <fullName evidence="11">Vomeronasal type-1 receptor</fullName>
    </recommendedName>
</protein>
<feature type="transmembrane region" description="Helical" evidence="11">
    <location>
        <begin position="93"/>
        <end position="112"/>
    </location>
</feature>